<dbReference type="EMBL" id="OVEO01000002">
    <property type="protein sequence ID" value="SPQ93969.1"/>
    <property type="molecule type" value="Genomic_DNA"/>
</dbReference>
<protein>
    <submittedName>
        <fullName evidence="3">Uncharacterized protein</fullName>
    </submittedName>
</protein>
<feature type="transmembrane region" description="Helical" evidence="1">
    <location>
        <begin position="46"/>
        <end position="70"/>
    </location>
</feature>
<evidence type="ECO:0000313" key="3">
    <source>
        <dbReference type="EMBL" id="CEP00534.1"/>
    </source>
</evidence>
<keyword evidence="1" id="KW-1133">Transmembrane helix</keyword>
<feature type="transmembrane region" description="Helical" evidence="1">
    <location>
        <begin position="82"/>
        <end position="100"/>
    </location>
</feature>
<sequence length="215" mass="22115">MGNSARRTLCVAVVTFLYCVHAHMMDEDEVDAASRAATKRHLLRAAVAKAAGIGAVVGGVGTAISSALASKGPDHDSALLRAGMYTGGGLAIAGVAANIYSHAQFHLAAGETAINYLNKGSERQQNAGTRAAQKLALAAISNVAMSSMTRTPPITAPFLLAGSGYYGLKSVIFPTKVKSKRESKSRPKKTSVTLNASVLPTTLAAFAITAVVVCV</sequence>
<dbReference type="Proteomes" id="UP000039324">
    <property type="component" value="Unassembled WGS sequence"/>
</dbReference>
<keyword evidence="5" id="KW-1185">Reference proteome</keyword>
<accession>A0A0G4IZH0</accession>
<reference evidence="4 6" key="2">
    <citation type="submission" date="2018-03" db="EMBL/GenBank/DDBJ databases">
        <authorList>
            <person name="Fogelqvist J."/>
        </authorList>
    </citation>
    <scope>NUCLEOTIDE SEQUENCE [LARGE SCALE GENOMIC DNA]</scope>
</reference>
<feature type="transmembrane region" description="Helical" evidence="1">
    <location>
        <begin position="192"/>
        <end position="213"/>
    </location>
</feature>
<feature type="chain" id="PRO_5036293188" evidence="2">
    <location>
        <begin position="23"/>
        <end position="215"/>
    </location>
</feature>
<proteinExistence type="predicted"/>
<gene>
    <name evidence="3" type="ORF">PBRA_001588</name>
    <name evidence="4" type="ORF">PLBR_LOCUS1184</name>
</gene>
<evidence type="ECO:0000313" key="4">
    <source>
        <dbReference type="EMBL" id="SPQ93969.1"/>
    </source>
</evidence>
<evidence type="ECO:0000313" key="5">
    <source>
        <dbReference type="Proteomes" id="UP000039324"/>
    </source>
</evidence>
<organism evidence="3 5">
    <name type="scientific">Plasmodiophora brassicae</name>
    <name type="common">Clubroot disease agent</name>
    <dbReference type="NCBI Taxonomy" id="37360"/>
    <lineage>
        <taxon>Eukaryota</taxon>
        <taxon>Sar</taxon>
        <taxon>Rhizaria</taxon>
        <taxon>Endomyxa</taxon>
        <taxon>Phytomyxea</taxon>
        <taxon>Plasmodiophorida</taxon>
        <taxon>Plasmodiophoridae</taxon>
        <taxon>Plasmodiophora</taxon>
    </lineage>
</organism>
<geneLocation type="mitochondrion" evidence="4"/>
<name>A0A0G4IZH0_PLABS</name>
<dbReference type="AlphaFoldDB" id="A0A0G4IZH0"/>
<evidence type="ECO:0000313" key="6">
    <source>
        <dbReference type="Proteomes" id="UP000290189"/>
    </source>
</evidence>
<keyword evidence="1" id="KW-0812">Transmembrane</keyword>
<evidence type="ECO:0000256" key="1">
    <source>
        <dbReference type="SAM" id="Phobius"/>
    </source>
</evidence>
<keyword evidence="2" id="KW-0732">Signal</keyword>
<reference evidence="3 5" key="1">
    <citation type="submission" date="2015-02" db="EMBL/GenBank/DDBJ databases">
        <authorList>
            <person name="Chooi Y.-H."/>
        </authorList>
    </citation>
    <scope>NUCLEOTIDE SEQUENCE [LARGE SCALE GENOMIC DNA]</scope>
    <source>
        <strain evidence="3">E3</strain>
    </source>
</reference>
<dbReference type="Proteomes" id="UP000290189">
    <property type="component" value="Unassembled WGS sequence"/>
</dbReference>
<dbReference type="EMBL" id="CDSF01000101">
    <property type="protein sequence ID" value="CEP00534.1"/>
    <property type="molecule type" value="Genomic_DNA"/>
</dbReference>
<evidence type="ECO:0000256" key="2">
    <source>
        <dbReference type="SAM" id="SignalP"/>
    </source>
</evidence>
<keyword evidence="1" id="KW-0472">Membrane</keyword>
<keyword evidence="4" id="KW-0496">Mitochondrion</keyword>
<feature type="signal peptide" evidence="2">
    <location>
        <begin position="1"/>
        <end position="22"/>
    </location>
</feature>